<organism evidence="1 3">
    <name type="scientific">Solemya velum gill symbiont</name>
    <dbReference type="NCBI Taxonomy" id="2340"/>
    <lineage>
        <taxon>Bacteria</taxon>
        <taxon>Pseudomonadati</taxon>
        <taxon>Pseudomonadota</taxon>
        <taxon>Gammaproteobacteria</taxon>
        <taxon>sulfur-oxidizing symbionts</taxon>
    </lineage>
</organism>
<evidence type="ECO:0000313" key="4">
    <source>
        <dbReference type="Proteomes" id="UP000190962"/>
    </source>
</evidence>
<keyword evidence="3" id="KW-1185">Reference proteome</keyword>
<dbReference type="RefSeq" id="WP_043116415.1">
    <property type="nucleotide sequence ID" value="NZ_JRAA01000001.1"/>
</dbReference>
<gene>
    <name evidence="2" type="ORF">BOV88_01375</name>
    <name evidence="1" type="ORF">JV46_23810</name>
</gene>
<sequence>MKQKIAEEAARLLTEAGTVDYGWARRKATQRLGVSRERELPDMMMIETAFRNYQKLFRPQDISCVAVQHEAAAEMMSWLEPFSPHLAGPLARGISAPRADILIYVYADSPKELVFTLMEKQLVWESDDLLLDNQQPVQLFFVPHAGQQFRLLLLPLSSLRQPPVDEVTGRRDAGLNLKQLQNLVGNRPGDGVPATTPL</sequence>
<dbReference type="Proteomes" id="UP000190962">
    <property type="component" value="Unassembled WGS sequence"/>
</dbReference>
<dbReference type="STRING" id="2340.JV46_23810"/>
<dbReference type="GeneID" id="86990724"/>
<dbReference type="EMBL" id="MPNX01000001">
    <property type="protein sequence ID" value="OOY36267.1"/>
    <property type="molecule type" value="Genomic_DNA"/>
</dbReference>
<name>A0A0B0HGL7_SOVGS</name>
<proteinExistence type="predicted"/>
<reference evidence="1 3" key="1">
    <citation type="journal article" date="2014" name="BMC Genomics">
        <title>The genome of the intracellular bacterium of the coastal bivalve, Solemya velum: a blueprint for thriving in and out of symbiosis.</title>
        <authorList>
            <person name="Dmytrenko O."/>
            <person name="Russell S.L."/>
            <person name="Loo W.T."/>
            <person name="Fontanez K.M."/>
            <person name="Liao L."/>
            <person name="Roeselers G."/>
            <person name="Sharma R."/>
            <person name="Stewart F.J."/>
            <person name="Newton I.L."/>
            <person name="Woyke T."/>
            <person name="Wu D."/>
            <person name="Lang J.M."/>
            <person name="Eisen J.A."/>
            <person name="Cavanaugh C.M."/>
        </authorList>
    </citation>
    <scope>NUCLEOTIDE SEQUENCE [LARGE SCALE GENOMIC DNA]</scope>
    <source>
        <strain evidence="1 3">WH</strain>
    </source>
</reference>
<reference evidence="2 4" key="2">
    <citation type="submission" date="2016-11" db="EMBL/GenBank/DDBJ databases">
        <title>Mixed transmission modes and dynamic genome evolution in an obligate animal-bacterial symbiosis.</title>
        <authorList>
            <person name="Russell S.L."/>
            <person name="Corbett-Detig R.B."/>
            <person name="Cavanaugh C.M."/>
        </authorList>
    </citation>
    <scope>NUCLEOTIDE SEQUENCE [LARGE SCALE GENOMIC DNA]</scope>
    <source>
        <strain evidence="2">MA-KB16</strain>
    </source>
</reference>
<protein>
    <recommendedName>
        <fullName evidence="5">Nucleotidyltransferase</fullName>
    </recommendedName>
</protein>
<evidence type="ECO:0008006" key="5">
    <source>
        <dbReference type="Google" id="ProtNLM"/>
    </source>
</evidence>
<dbReference type="EMBL" id="JRAA01000001">
    <property type="protein sequence ID" value="KHF26621.1"/>
    <property type="molecule type" value="Genomic_DNA"/>
</dbReference>
<dbReference type="Proteomes" id="UP000030856">
    <property type="component" value="Unassembled WGS sequence"/>
</dbReference>
<dbReference type="AlphaFoldDB" id="A0A0B0HGL7"/>
<evidence type="ECO:0000313" key="1">
    <source>
        <dbReference type="EMBL" id="KHF26621.1"/>
    </source>
</evidence>
<accession>A0A0B0HGL7</accession>
<evidence type="ECO:0000313" key="2">
    <source>
        <dbReference type="EMBL" id="OOY36267.1"/>
    </source>
</evidence>
<evidence type="ECO:0000313" key="3">
    <source>
        <dbReference type="Proteomes" id="UP000030856"/>
    </source>
</evidence>
<dbReference type="OrthoDB" id="5294130at2"/>
<comment type="caution">
    <text evidence="1">The sequence shown here is derived from an EMBL/GenBank/DDBJ whole genome shotgun (WGS) entry which is preliminary data.</text>
</comment>